<gene>
    <name evidence="1" type="ORF">SPELUC_LOCUS10693</name>
</gene>
<dbReference type="Proteomes" id="UP000789366">
    <property type="component" value="Unassembled WGS sequence"/>
</dbReference>
<accession>A0ACA9P4G2</accession>
<comment type="caution">
    <text evidence="1">The sequence shown here is derived from an EMBL/GenBank/DDBJ whole genome shotgun (WGS) entry which is preliminary data.</text>
</comment>
<proteinExistence type="predicted"/>
<name>A0ACA9P4G2_9GLOM</name>
<reference evidence="1" key="1">
    <citation type="submission" date="2021-06" db="EMBL/GenBank/DDBJ databases">
        <authorList>
            <person name="Kallberg Y."/>
            <person name="Tangrot J."/>
            <person name="Rosling A."/>
        </authorList>
    </citation>
    <scope>NUCLEOTIDE SEQUENCE</scope>
    <source>
        <strain evidence="1">28 12/20/2015</strain>
    </source>
</reference>
<keyword evidence="2" id="KW-1185">Reference proteome</keyword>
<evidence type="ECO:0000313" key="2">
    <source>
        <dbReference type="Proteomes" id="UP000789366"/>
    </source>
</evidence>
<organism evidence="1 2">
    <name type="scientific">Cetraspora pellucida</name>
    <dbReference type="NCBI Taxonomy" id="1433469"/>
    <lineage>
        <taxon>Eukaryota</taxon>
        <taxon>Fungi</taxon>
        <taxon>Fungi incertae sedis</taxon>
        <taxon>Mucoromycota</taxon>
        <taxon>Glomeromycotina</taxon>
        <taxon>Glomeromycetes</taxon>
        <taxon>Diversisporales</taxon>
        <taxon>Gigasporaceae</taxon>
        <taxon>Cetraspora</taxon>
    </lineage>
</organism>
<dbReference type="EMBL" id="CAJVPW010020607">
    <property type="protein sequence ID" value="CAG8689902.1"/>
    <property type="molecule type" value="Genomic_DNA"/>
</dbReference>
<protein>
    <submittedName>
        <fullName evidence="1">1598_t:CDS:1</fullName>
    </submittedName>
</protein>
<evidence type="ECO:0000313" key="1">
    <source>
        <dbReference type="EMBL" id="CAG8689902.1"/>
    </source>
</evidence>
<sequence length="43" mass="5193">MEEMYADIEALHFRNVMDLEEYVNYPEEKETNEVLNDEEILAL</sequence>
<feature type="non-terminal residue" evidence="1">
    <location>
        <position position="43"/>
    </location>
</feature>